<dbReference type="Gene3D" id="3.30.70.330">
    <property type="match status" value="1"/>
</dbReference>
<accession>A0A9D5HU00</accession>
<dbReference type="InterPro" id="IPR012677">
    <property type="entry name" value="Nucleotide-bd_a/b_plait_sf"/>
</dbReference>
<comment type="similarity">
    <text evidence="1">Belongs to the RRM CPSF6/7 family.</text>
</comment>
<dbReference type="InterPro" id="IPR034772">
    <property type="entry name" value="CPSF6/7"/>
</dbReference>
<reference evidence="5" key="2">
    <citation type="journal article" date="2022" name="Hortic Res">
        <title>The genome of Dioscorea zingiberensis sheds light on the biosynthesis, origin and evolution of the medicinally important diosgenin saponins.</title>
        <authorList>
            <person name="Li Y."/>
            <person name="Tan C."/>
            <person name="Li Z."/>
            <person name="Guo J."/>
            <person name="Li S."/>
            <person name="Chen X."/>
            <person name="Wang C."/>
            <person name="Dai X."/>
            <person name="Yang H."/>
            <person name="Song W."/>
            <person name="Hou L."/>
            <person name="Xu J."/>
            <person name="Tong Z."/>
            <person name="Xu A."/>
            <person name="Yuan X."/>
            <person name="Wang W."/>
            <person name="Yang Q."/>
            <person name="Chen L."/>
            <person name="Sun Z."/>
            <person name="Wang K."/>
            <person name="Pan B."/>
            <person name="Chen J."/>
            <person name="Bao Y."/>
            <person name="Liu F."/>
            <person name="Qi X."/>
            <person name="Gang D.R."/>
            <person name="Wen J."/>
            <person name="Li J."/>
        </authorList>
    </citation>
    <scope>NUCLEOTIDE SEQUENCE</scope>
    <source>
        <strain evidence="5">Dzin_1.0</strain>
    </source>
</reference>
<dbReference type="GO" id="GO:0006397">
    <property type="term" value="P:mRNA processing"/>
    <property type="evidence" value="ECO:0007669"/>
    <property type="project" value="UniProtKB-KW"/>
</dbReference>
<evidence type="ECO:0000259" key="4">
    <source>
        <dbReference type="PROSITE" id="PS50102"/>
    </source>
</evidence>
<dbReference type="CDD" id="cd12372">
    <property type="entry name" value="RRM_CFIm68_CFIm59"/>
    <property type="match status" value="1"/>
</dbReference>
<protein>
    <recommendedName>
        <fullName evidence="4">RRM domain-containing protein</fullName>
    </recommendedName>
</protein>
<feature type="region of interest" description="Disordered" evidence="3">
    <location>
        <begin position="1"/>
        <end position="33"/>
    </location>
</feature>
<keyword evidence="2" id="KW-0694">RNA-binding</keyword>
<feature type="compositionally biased region" description="Acidic residues" evidence="3">
    <location>
        <begin position="1"/>
        <end position="16"/>
    </location>
</feature>
<reference evidence="5" key="1">
    <citation type="submission" date="2021-03" db="EMBL/GenBank/DDBJ databases">
        <authorList>
            <person name="Li Z."/>
            <person name="Yang C."/>
        </authorList>
    </citation>
    <scope>NUCLEOTIDE SEQUENCE</scope>
    <source>
        <strain evidence="5">Dzin_1.0</strain>
        <tissue evidence="5">Leaf</tissue>
    </source>
</reference>
<evidence type="ECO:0000313" key="5">
    <source>
        <dbReference type="EMBL" id="KAJ0989430.1"/>
    </source>
</evidence>
<dbReference type="GO" id="GO:0005634">
    <property type="term" value="C:nucleus"/>
    <property type="evidence" value="ECO:0007669"/>
    <property type="project" value="UniProtKB-SubCell"/>
</dbReference>
<evidence type="ECO:0000256" key="2">
    <source>
        <dbReference type="PROSITE-ProRule" id="PRU00176"/>
    </source>
</evidence>
<evidence type="ECO:0000256" key="1">
    <source>
        <dbReference type="ARBA" id="ARBA00006265"/>
    </source>
</evidence>
<dbReference type="Proteomes" id="UP001085076">
    <property type="component" value="Miscellaneous, Linkage group lg01"/>
</dbReference>
<dbReference type="PROSITE" id="PS50102">
    <property type="entry name" value="RRM"/>
    <property type="match status" value="1"/>
</dbReference>
<dbReference type="SUPFAM" id="SSF54928">
    <property type="entry name" value="RNA-binding domain, RBD"/>
    <property type="match status" value="1"/>
</dbReference>
<dbReference type="SMART" id="SM00360">
    <property type="entry name" value="RRM"/>
    <property type="match status" value="1"/>
</dbReference>
<dbReference type="InterPro" id="IPR000504">
    <property type="entry name" value="RRM_dom"/>
</dbReference>
<dbReference type="GO" id="GO:0003723">
    <property type="term" value="F:RNA binding"/>
    <property type="evidence" value="ECO:0007669"/>
    <property type="project" value="UniProtKB-UniRule"/>
</dbReference>
<dbReference type="OrthoDB" id="439808at2759"/>
<feature type="region of interest" description="Disordered" evidence="3">
    <location>
        <begin position="67"/>
        <end position="103"/>
    </location>
</feature>
<keyword evidence="6" id="KW-1185">Reference proteome</keyword>
<evidence type="ECO:0000256" key="3">
    <source>
        <dbReference type="SAM" id="MobiDB-lite"/>
    </source>
</evidence>
<dbReference type="EMBL" id="JAGGNH010000001">
    <property type="protein sequence ID" value="KAJ0989430.1"/>
    <property type="molecule type" value="Genomic_DNA"/>
</dbReference>
<comment type="caution">
    <text evidence="5">The sequence shown here is derived from an EMBL/GenBank/DDBJ whole genome shotgun (WGS) entry which is preliminary data.</text>
</comment>
<name>A0A9D5HU00_9LILI</name>
<dbReference type="InterPro" id="IPR035979">
    <property type="entry name" value="RBD_domain_sf"/>
</dbReference>
<dbReference type="AlphaFoldDB" id="A0A9D5HU00"/>
<dbReference type="Pfam" id="PF00076">
    <property type="entry name" value="RRM_1"/>
    <property type="match status" value="1"/>
</dbReference>
<feature type="region of interest" description="Disordered" evidence="3">
    <location>
        <begin position="306"/>
        <end position="332"/>
    </location>
</feature>
<proteinExistence type="inferred from homology"/>
<dbReference type="PANTHER" id="PTHR23204">
    <property type="entry name" value="CLEAVAGE AND POLYADENYLATION SPECIFIC FACTOR"/>
    <property type="match status" value="1"/>
</dbReference>
<evidence type="ECO:0000313" key="6">
    <source>
        <dbReference type="Proteomes" id="UP001085076"/>
    </source>
</evidence>
<feature type="compositionally biased region" description="Basic and acidic residues" evidence="3">
    <location>
        <begin position="93"/>
        <end position="103"/>
    </location>
</feature>
<gene>
    <name evidence="5" type="ORF">J5N97_007786</name>
</gene>
<feature type="domain" description="RRM" evidence="4">
    <location>
        <begin position="193"/>
        <end position="271"/>
    </location>
</feature>
<sequence>MDPMSEEQLDYGEEDYGGSQKYPFAGGGGGTGGAIPALADEELMGEDDEYDDLYNDVNVGEGFIQTLQQQQAPPARSEPTAPAVAFGNGNQNPDKHGSAGVEVKDSKPEQKPAQMGNMEFQGGSLASIPPKMGIDPNFGVGVPSVAAVAPLPPPLPPSVPLNPAGPGVVGSRPSMVNDNARQVMPPVDNSGPTMLFVGDLHWWTTDAELESVMSQYGRVKEIKFFDERASGKSKGYCQVEFYESVAAAACKEGMNGYLFNGKPCVVTFASPQTLKQMASGYMNKNQGQGQTQMQGRRGMNDGVGRGGGMGFQGGDGGRNFGRGGWGGGGGPMRGRGLMGGKGMVGAAGVVGGAAGGPYGQGLAGPGLAGPAGGMMHPQGMMGAGFDPTFMGRGGPYAGFAAPAFPGMMPSFQAVNAVGLPGVAPHVNPAFFGHYGDVG</sequence>
<organism evidence="5 6">
    <name type="scientific">Dioscorea zingiberensis</name>
    <dbReference type="NCBI Taxonomy" id="325984"/>
    <lineage>
        <taxon>Eukaryota</taxon>
        <taxon>Viridiplantae</taxon>
        <taxon>Streptophyta</taxon>
        <taxon>Embryophyta</taxon>
        <taxon>Tracheophyta</taxon>
        <taxon>Spermatophyta</taxon>
        <taxon>Magnoliopsida</taxon>
        <taxon>Liliopsida</taxon>
        <taxon>Dioscoreales</taxon>
        <taxon>Dioscoreaceae</taxon>
        <taxon>Dioscorea</taxon>
    </lineage>
</organism>